<dbReference type="PROSITE" id="PS50929">
    <property type="entry name" value="ABC_TM1F"/>
    <property type="match status" value="1"/>
</dbReference>
<dbReference type="InterPro" id="IPR039421">
    <property type="entry name" value="Type_1_exporter"/>
</dbReference>
<dbReference type="GO" id="GO:0015421">
    <property type="term" value="F:ABC-type oligopeptide transporter activity"/>
    <property type="evidence" value="ECO:0007669"/>
    <property type="project" value="TreeGrafter"/>
</dbReference>
<dbReference type="GO" id="GO:0005524">
    <property type="term" value="F:ATP binding"/>
    <property type="evidence" value="ECO:0007669"/>
    <property type="project" value="UniProtKB-KW"/>
</dbReference>
<keyword evidence="8 10" id="KW-0472">Membrane</keyword>
<comment type="caution">
    <text evidence="13">The sequence shown here is derived from an EMBL/GenBank/DDBJ whole genome shotgun (WGS) entry which is preliminary data.</text>
</comment>
<dbReference type="FunFam" id="3.40.50.300:FF:000218">
    <property type="entry name" value="Multidrug ABC transporter ATP-binding protein"/>
    <property type="match status" value="1"/>
</dbReference>
<feature type="transmembrane region" description="Helical" evidence="10">
    <location>
        <begin position="82"/>
        <end position="104"/>
    </location>
</feature>
<dbReference type="PROSITE" id="PS50893">
    <property type="entry name" value="ABC_TRANSPORTER_2"/>
    <property type="match status" value="1"/>
</dbReference>
<dbReference type="EMBL" id="QNRH01000004">
    <property type="protein sequence ID" value="RBO94782.1"/>
    <property type="molecule type" value="Genomic_DNA"/>
</dbReference>
<dbReference type="RefSeq" id="WP_113944654.1">
    <property type="nucleotide sequence ID" value="NZ_JBHEEG010000001.1"/>
</dbReference>
<reference evidence="13 14" key="1">
    <citation type="submission" date="2018-06" db="EMBL/GenBank/DDBJ databases">
        <title>Genomic Encyclopedia of Type Strains, Phase IV (KMG-IV): sequencing the most valuable type-strain genomes for metagenomic binning, comparative biology and taxonomic classification.</title>
        <authorList>
            <person name="Goeker M."/>
        </authorList>
    </citation>
    <scope>NUCLEOTIDE SEQUENCE [LARGE SCALE GENOMIC DNA]</scope>
    <source>
        <strain evidence="13 14">DSM 25619</strain>
    </source>
</reference>
<evidence type="ECO:0000256" key="8">
    <source>
        <dbReference type="ARBA" id="ARBA00023136"/>
    </source>
</evidence>
<dbReference type="Proteomes" id="UP000252893">
    <property type="component" value="Unassembled WGS sequence"/>
</dbReference>
<feature type="transmembrane region" description="Helical" evidence="10">
    <location>
        <begin position="162"/>
        <end position="185"/>
    </location>
</feature>
<dbReference type="Pfam" id="PF00664">
    <property type="entry name" value="ABC_membrane"/>
    <property type="match status" value="1"/>
</dbReference>
<evidence type="ECO:0000256" key="9">
    <source>
        <dbReference type="ARBA" id="ARBA00024725"/>
    </source>
</evidence>
<proteinExistence type="inferred from homology"/>
<feature type="transmembrane region" description="Helical" evidence="10">
    <location>
        <begin position="303"/>
        <end position="321"/>
    </location>
</feature>
<dbReference type="PANTHER" id="PTHR43394">
    <property type="entry name" value="ATP-DEPENDENT PERMEASE MDL1, MITOCHONDRIAL"/>
    <property type="match status" value="1"/>
</dbReference>
<gene>
    <name evidence="13" type="ORF">DFR47_104141</name>
</gene>
<keyword evidence="4 10" id="KW-0812">Transmembrane</keyword>
<organism evidence="13 14">
    <name type="scientific">Pseudochrobactrum asaccharolyticum</name>
    <dbReference type="NCBI Taxonomy" id="354351"/>
    <lineage>
        <taxon>Bacteria</taxon>
        <taxon>Pseudomonadati</taxon>
        <taxon>Pseudomonadota</taxon>
        <taxon>Alphaproteobacteria</taxon>
        <taxon>Hyphomicrobiales</taxon>
        <taxon>Brucellaceae</taxon>
        <taxon>Pseudochrobactrum</taxon>
    </lineage>
</organism>
<keyword evidence="14" id="KW-1185">Reference proteome</keyword>
<dbReference type="PANTHER" id="PTHR43394:SF1">
    <property type="entry name" value="ATP-BINDING CASSETTE SUB-FAMILY B MEMBER 10, MITOCHONDRIAL"/>
    <property type="match status" value="1"/>
</dbReference>
<evidence type="ECO:0000313" key="13">
    <source>
        <dbReference type="EMBL" id="RBO94782.1"/>
    </source>
</evidence>
<keyword evidence="6 13" id="KW-0067">ATP-binding</keyword>
<evidence type="ECO:0000259" key="12">
    <source>
        <dbReference type="PROSITE" id="PS50929"/>
    </source>
</evidence>
<protein>
    <submittedName>
        <fullName evidence="13">ATP-binding cassette subfamily B multidrug efflux pump</fullName>
    </submittedName>
</protein>
<dbReference type="InterPro" id="IPR017871">
    <property type="entry name" value="ABC_transporter-like_CS"/>
</dbReference>
<feature type="transmembrane region" description="Helical" evidence="10">
    <location>
        <begin position="276"/>
        <end position="297"/>
    </location>
</feature>
<evidence type="ECO:0000256" key="10">
    <source>
        <dbReference type="SAM" id="Phobius"/>
    </source>
</evidence>
<dbReference type="InterPro" id="IPR003593">
    <property type="entry name" value="AAA+_ATPase"/>
</dbReference>
<evidence type="ECO:0000256" key="7">
    <source>
        <dbReference type="ARBA" id="ARBA00022989"/>
    </source>
</evidence>
<dbReference type="SUPFAM" id="SSF52540">
    <property type="entry name" value="P-loop containing nucleoside triphosphate hydrolases"/>
    <property type="match status" value="1"/>
</dbReference>
<name>A0A366DXH8_9HYPH</name>
<dbReference type="Pfam" id="PF00005">
    <property type="entry name" value="ABC_tran"/>
    <property type="match status" value="1"/>
</dbReference>
<evidence type="ECO:0000256" key="2">
    <source>
        <dbReference type="ARBA" id="ARBA00004651"/>
    </source>
</evidence>
<dbReference type="SMART" id="SM00382">
    <property type="entry name" value="AAA"/>
    <property type="match status" value="1"/>
</dbReference>
<feature type="transmembrane region" description="Helical" evidence="10">
    <location>
        <begin position="42"/>
        <end position="62"/>
    </location>
</feature>
<comment type="similarity">
    <text evidence="3">Belongs to the ABC transporter superfamily.</text>
</comment>
<dbReference type="Gene3D" id="1.20.1560.10">
    <property type="entry name" value="ABC transporter type 1, transmembrane domain"/>
    <property type="match status" value="2"/>
</dbReference>
<dbReference type="InterPro" id="IPR027417">
    <property type="entry name" value="P-loop_NTPase"/>
</dbReference>
<dbReference type="InterPro" id="IPR003439">
    <property type="entry name" value="ABC_transporter-like_ATP-bd"/>
</dbReference>
<feature type="domain" description="ABC transmembrane type-1" evidence="12">
    <location>
        <begin position="54"/>
        <end position="333"/>
    </location>
</feature>
<evidence type="ECO:0000256" key="1">
    <source>
        <dbReference type="ARBA" id="ARBA00004533"/>
    </source>
</evidence>
<keyword evidence="7 10" id="KW-1133">Transmembrane helix</keyword>
<evidence type="ECO:0000259" key="11">
    <source>
        <dbReference type="PROSITE" id="PS50893"/>
    </source>
</evidence>
<dbReference type="InterPro" id="IPR036640">
    <property type="entry name" value="ABC1_TM_sf"/>
</dbReference>
<dbReference type="GO" id="GO:0005886">
    <property type="term" value="C:plasma membrane"/>
    <property type="evidence" value="ECO:0007669"/>
    <property type="project" value="UniProtKB-SubCell"/>
</dbReference>
<dbReference type="PROSITE" id="PS00211">
    <property type="entry name" value="ABC_TRANSPORTER_1"/>
    <property type="match status" value="1"/>
</dbReference>
<dbReference type="InterPro" id="IPR011527">
    <property type="entry name" value="ABC1_TM_dom"/>
</dbReference>
<dbReference type="GO" id="GO:0016887">
    <property type="term" value="F:ATP hydrolysis activity"/>
    <property type="evidence" value="ECO:0007669"/>
    <property type="project" value="InterPro"/>
</dbReference>
<keyword evidence="5" id="KW-0547">Nucleotide-binding</keyword>
<dbReference type="AlphaFoldDB" id="A0A366DXH8"/>
<feature type="transmembrane region" description="Helical" evidence="10">
    <location>
        <begin position="191"/>
        <end position="210"/>
    </location>
</feature>
<feature type="domain" description="ABC transporter" evidence="11">
    <location>
        <begin position="367"/>
        <end position="612"/>
    </location>
</feature>
<comment type="subcellular location">
    <subcellularLocation>
        <location evidence="1">Cell inner membrane</location>
    </subcellularLocation>
    <subcellularLocation>
        <location evidence="2">Cell membrane</location>
        <topology evidence="2">Multi-pass membrane protein</topology>
    </subcellularLocation>
</comment>
<evidence type="ECO:0000256" key="5">
    <source>
        <dbReference type="ARBA" id="ARBA00022741"/>
    </source>
</evidence>
<sequence length="625" mass="69408">MNMIYRWFENWIDPLQDFDGKRPPQTTMRFLMHYMYQARWPLLLALFVGGILPLLEAGLFYFTGRIVDILDQSAVVRSWHGLYVSAGTELLLMGFIVLIVRVLMTALSSLLDDQTITPGFYNMIRWQANSYVLRQSYAFFQNDFSGRIATKVWQAGQAAGDLITSFIQVVWFMLIYSVTTLLLFGQLDWRLAALVVVWMVLFAWIARLYLPKMRKQAEASAEAGSLINGRIVDSYTNIQTIKLNTPDMDQAYLRSGFSSYITTMLPFMRTLTGMRVAMTALSSLMIVLVAVFSMDLWTKGQATVGEVAFTLGLVLRMNMLLGRLMMQMNGMLRSYGVIENSMRLISAPLGMEDKPDAKPLTVTSGAIDIDHVTFRYGSENENKEKAGVLSDISLSVRGGERIGLIGHSGAGKTTLINLMLRLYDVDEGAVRIDGQDVRDVTQSSLRAAFAVVSQETALLHRSLRDNIMLAKADASEEELRFAASQAEAEEFIGALEDYKGRKAYDAFVGERGVKLSGGQRQRISIARAVLKNAPILILDEATSALDSEVEAAIQENLTKLMTGKTVIAIAHRLSTIAQLDRLVVLDRGRIAESGTHNELVARGGIYAGLWARQSGGFIGEAETEA</sequence>
<evidence type="ECO:0000256" key="4">
    <source>
        <dbReference type="ARBA" id="ARBA00022692"/>
    </source>
</evidence>
<accession>A0A366DXH8</accession>
<evidence type="ECO:0000256" key="6">
    <source>
        <dbReference type="ARBA" id="ARBA00022840"/>
    </source>
</evidence>
<evidence type="ECO:0000256" key="3">
    <source>
        <dbReference type="ARBA" id="ARBA00005417"/>
    </source>
</evidence>
<dbReference type="Gene3D" id="3.40.50.300">
    <property type="entry name" value="P-loop containing nucleotide triphosphate hydrolases"/>
    <property type="match status" value="1"/>
</dbReference>
<dbReference type="SUPFAM" id="SSF90123">
    <property type="entry name" value="ABC transporter transmembrane region"/>
    <property type="match status" value="1"/>
</dbReference>
<comment type="function">
    <text evidence="9">Part of an ABC transporter complex. Transmembrane domains (TMD) form a pore in the inner membrane and the ATP-binding domain (NBD) is responsible for energy generation.</text>
</comment>
<dbReference type="OrthoDB" id="9804259at2"/>
<evidence type="ECO:0000313" key="14">
    <source>
        <dbReference type="Proteomes" id="UP000252893"/>
    </source>
</evidence>